<dbReference type="InterPro" id="IPR027417">
    <property type="entry name" value="P-loop_NTPase"/>
</dbReference>
<protein>
    <submittedName>
        <fullName evidence="1">DNA polymerase III subunit delta</fullName>
    </submittedName>
</protein>
<evidence type="ECO:0000313" key="2">
    <source>
        <dbReference type="Proteomes" id="UP000218267"/>
    </source>
</evidence>
<dbReference type="KEGG" id="mbas:ALGA_1953"/>
<gene>
    <name evidence="1" type="ORF">ALGA_1953</name>
</gene>
<organism evidence="1 2">
    <name type="scientific">Labilibaculum antarcticum</name>
    <dbReference type="NCBI Taxonomy" id="1717717"/>
    <lineage>
        <taxon>Bacteria</taxon>
        <taxon>Pseudomonadati</taxon>
        <taxon>Bacteroidota</taxon>
        <taxon>Bacteroidia</taxon>
        <taxon>Marinilabiliales</taxon>
        <taxon>Marinifilaceae</taxon>
        <taxon>Labilibaculum</taxon>
    </lineage>
</organism>
<dbReference type="GO" id="GO:0006261">
    <property type="term" value="P:DNA-templated DNA replication"/>
    <property type="evidence" value="ECO:0007669"/>
    <property type="project" value="TreeGrafter"/>
</dbReference>
<dbReference type="EMBL" id="AP018042">
    <property type="protein sequence ID" value="BAX80312.1"/>
    <property type="molecule type" value="Genomic_DNA"/>
</dbReference>
<name>A0A1Y1CK02_9BACT</name>
<dbReference type="RefSeq" id="WP_096429172.1">
    <property type="nucleotide sequence ID" value="NZ_AP018042.1"/>
</dbReference>
<dbReference type="Pfam" id="PF13177">
    <property type="entry name" value="DNA_pol3_delta2"/>
    <property type="match status" value="1"/>
</dbReference>
<accession>A0A1Y1CK02</accession>
<dbReference type="Gene3D" id="3.40.50.300">
    <property type="entry name" value="P-loop containing nucleotide triphosphate hydrolases"/>
    <property type="match status" value="1"/>
</dbReference>
<dbReference type="AlphaFoldDB" id="A0A1Y1CK02"/>
<sequence>MQFKDIIGLESVKSQFIQTVTENRISHAQLLVGPAGVGKLPLAIAFAQYVSCLDRKENDSCGVCSSCKKYQKLIHPDLHFVFPVVTGKGFTNPVSDNFIASWRSQIESDQYFDLGEWYKTLGVDNAQGLIYSSESNEIIRKLNLKTYESDYKIMVVWLPEKMHRSCANKLLKMIEEPPNKTLFLMVSEEPEKIIQTILSRTQIVNVSKIDDADLSKALTSEFDLSGTELTNVVRLAGGSYRKARILIKNSDENAFNFENFVTIMRLSYARKVMEIMEWSELVAGIGRERQKSFLNYCVRMVRENFILNLKQPEMVFLNGEEMNFSQRFSPFINEENVWILADELSKAHSDIERNANSKIVFLDLSLKLVKLLRP</sequence>
<evidence type="ECO:0000313" key="1">
    <source>
        <dbReference type="EMBL" id="BAX80312.1"/>
    </source>
</evidence>
<dbReference type="PANTHER" id="PTHR11669:SF8">
    <property type="entry name" value="DNA POLYMERASE III SUBUNIT DELTA"/>
    <property type="match status" value="1"/>
</dbReference>
<dbReference type="InterPro" id="IPR050238">
    <property type="entry name" value="DNA_Rep/Repair_Clamp_Loader"/>
</dbReference>
<dbReference type="OrthoDB" id="9811073at2"/>
<reference evidence="2" key="2">
    <citation type="journal article" date="2020" name="Antonie Van Leeuwenhoek">
        <title>Labilibaculum antarcticum sp. nov., a novel facultative anaerobic, psychrotorelant bacterium isolated from marine sediment of Antarctica.</title>
        <authorList>
            <person name="Watanabe M."/>
            <person name="Kojima H."/>
            <person name="Fukui M."/>
        </authorList>
    </citation>
    <scope>NUCLEOTIDE SEQUENCE [LARGE SCALE GENOMIC DNA]</scope>
    <source>
        <strain evidence="2">SPP2</strain>
    </source>
</reference>
<dbReference type="PANTHER" id="PTHR11669">
    <property type="entry name" value="REPLICATION FACTOR C / DNA POLYMERASE III GAMMA-TAU SUBUNIT"/>
    <property type="match status" value="1"/>
</dbReference>
<proteinExistence type="predicted"/>
<reference evidence="1 2" key="1">
    <citation type="journal article" date="2018" name="Mar. Genomics">
        <title>Complete genome sequence of Marinifilaceae bacterium strain SPP2, isolated from the Antarctic marine sediment.</title>
        <authorList>
            <person name="Watanabe M."/>
            <person name="Kojima H."/>
            <person name="Fukui M."/>
        </authorList>
    </citation>
    <scope>NUCLEOTIDE SEQUENCE [LARGE SCALE GENOMIC DNA]</scope>
    <source>
        <strain evidence="1 2">SPP2</strain>
    </source>
</reference>
<dbReference type="SUPFAM" id="SSF52540">
    <property type="entry name" value="P-loop containing nucleoside triphosphate hydrolases"/>
    <property type="match status" value="1"/>
</dbReference>
<dbReference type="Proteomes" id="UP000218267">
    <property type="component" value="Chromosome"/>
</dbReference>
<keyword evidence="2" id="KW-1185">Reference proteome</keyword>